<keyword evidence="2" id="KW-1185">Reference proteome</keyword>
<dbReference type="EMBL" id="REGN01000043">
    <property type="protein sequence ID" value="RNA44952.1"/>
    <property type="molecule type" value="Genomic_DNA"/>
</dbReference>
<gene>
    <name evidence="1" type="ORF">BpHYR1_052240</name>
</gene>
<comment type="caution">
    <text evidence="1">The sequence shown here is derived from an EMBL/GenBank/DDBJ whole genome shotgun (WGS) entry which is preliminary data.</text>
</comment>
<dbReference type="Proteomes" id="UP000276133">
    <property type="component" value="Unassembled WGS sequence"/>
</dbReference>
<evidence type="ECO:0000313" key="1">
    <source>
        <dbReference type="EMBL" id="RNA44952.1"/>
    </source>
</evidence>
<evidence type="ECO:0000313" key="2">
    <source>
        <dbReference type="Proteomes" id="UP000276133"/>
    </source>
</evidence>
<sequence length="532" mass="61838">MEYFYSDDYVCECCCYSDSLGSNEDQIYYLCDYTKSDMFKYQIDFYNYVEDCLSLKSSFVDHDLLTIDLIRCQPITFNENRLLKTLQMIQDNQCADCTLKLNLVKGLFCWHSQFNNISLIKLIAKFNEEHLKTEETTLGDLPNTLLFCIHSRSLEMVKLVVENFGASLDLSAFKYTIIENQPDILNYLLNKSTSNLKFDLIELLIDIAVKESKINCLKILLENSLKFKITIKMEKLKNCCQYLSLNLPSTCHQLELKHDLYSVLLNQFGVDLSSEASMGNESLFSVCFEFFQQNFCILFINSLKKRVDDSSKIDLILIDTLIVKMKRSFQSDIKLIEILLNYINNKKLLYKKLLCYESAKLLKPCDDQMKNIKLEYQGLSPNICNAYFLKHWLLVKYDVVPSNHRGTWIANYIFYWTKKCSNRSSYLSAANILRYLTSDEMADLVISYVKKLIQHGLMDSGTKSSLAWWSKLKQKPKMNTLDANTKDRIESVLLSLHECGKKKPKSLRLIARNQVREKMRSLSIESLASLQI</sequence>
<dbReference type="OrthoDB" id="10448676at2759"/>
<accession>A0A3M7TA44</accession>
<dbReference type="AlphaFoldDB" id="A0A3M7TA44"/>
<reference evidence="1 2" key="1">
    <citation type="journal article" date="2018" name="Sci. Rep.">
        <title>Genomic signatures of local adaptation to the degree of environmental predictability in rotifers.</title>
        <authorList>
            <person name="Franch-Gras L."/>
            <person name="Hahn C."/>
            <person name="Garcia-Roger E.M."/>
            <person name="Carmona M.J."/>
            <person name="Serra M."/>
            <person name="Gomez A."/>
        </authorList>
    </citation>
    <scope>NUCLEOTIDE SEQUENCE [LARGE SCALE GENOMIC DNA]</scope>
    <source>
        <strain evidence="1">HYR1</strain>
    </source>
</reference>
<proteinExistence type="predicted"/>
<organism evidence="1 2">
    <name type="scientific">Brachionus plicatilis</name>
    <name type="common">Marine rotifer</name>
    <name type="synonym">Brachionus muelleri</name>
    <dbReference type="NCBI Taxonomy" id="10195"/>
    <lineage>
        <taxon>Eukaryota</taxon>
        <taxon>Metazoa</taxon>
        <taxon>Spiralia</taxon>
        <taxon>Gnathifera</taxon>
        <taxon>Rotifera</taxon>
        <taxon>Eurotatoria</taxon>
        <taxon>Monogononta</taxon>
        <taxon>Pseudotrocha</taxon>
        <taxon>Ploima</taxon>
        <taxon>Brachionidae</taxon>
        <taxon>Brachionus</taxon>
    </lineage>
</organism>
<protein>
    <submittedName>
        <fullName evidence="1">Uncharacterized protein</fullName>
    </submittedName>
</protein>
<feature type="non-terminal residue" evidence="1">
    <location>
        <position position="532"/>
    </location>
</feature>
<name>A0A3M7TA44_BRAPC</name>